<dbReference type="STRING" id="47428.A0A284QTT7"/>
<keyword evidence="3" id="KW-1185">Reference proteome</keyword>
<feature type="compositionally biased region" description="Low complexity" evidence="1">
    <location>
        <begin position="589"/>
        <end position="599"/>
    </location>
</feature>
<reference evidence="3" key="1">
    <citation type="journal article" date="2017" name="Nat. Ecol. Evol.">
        <title>Genome expansion and lineage-specific genetic innovations in the forest pathogenic fungi Armillaria.</title>
        <authorList>
            <person name="Sipos G."/>
            <person name="Prasanna A.N."/>
            <person name="Walter M.C."/>
            <person name="O'Connor E."/>
            <person name="Balint B."/>
            <person name="Krizsan K."/>
            <person name="Kiss B."/>
            <person name="Hess J."/>
            <person name="Varga T."/>
            <person name="Slot J."/>
            <person name="Riley R."/>
            <person name="Boka B."/>
            <person name="Rigling D."/>
            <person name="Barry K."/>
            <person name="Lee J."/>
            <person name="Mihaltcheva S."/>
            <person name="LaButti K."/>
            <person name="Lipzen A."/>
            <person name="Waldron R."/>
            <person name="Moloney N.M."/>
            <person name="Sperisen C."/>
            <person name="Kredics L."/>
            <person name="Vagvoelgyi C."/>
            <person name="Patrignani A."/>
            <person name="Fitzpatrick D."/>
            <person name="Nagy I."/>
            <person name="Doyle S."/>
            <person name="Anderson J.B."/>
            <person name="Grigoriev I.V."/>
            <person name="Gueldener U."/>
            <person name="Muensterkoetter M."/>
            <person name="Nagy L.G."/>
        </authorList>
    </citation>
    <scope>NUCLEOTIDE SEQUENCE [LARGE SCALE GENOMIC DNA]</scope>
    <source>
        <strain evidence="3">C18/9</strain>
    </source>
</reference>
<evidence type="ECO:0000256" key="1">
    <source>
        <dbReference type="SAM" id="MobiDB-lite"/>
    </source>
</evidence>
<dbReference type="Pfam" id="PF18758">
    <property type="entry name" value="KDZ"/>
    <property type="match status" value="1"/>
</dbReference>
<proteinExistence type="predicted"/>
<dbReference type="EMBL" id="FUEG01000002">
    <property type="protein sequence ID" value="SJK99859.1"/>
    <property type="molecule type" value="Genomic_DNA"/>
</dbReference>
<sequence>MNEYFRGTDASDPGLHTGLMYYVEQKGYRAHLRKHVTQKDISTCSGFQTLAHAETKVLTGMHSTGVVMCLCAHHEMIRPLGVGDLQKGERYCNVDYAVLSGIQGLQNLPSLFFSYDIACQWCIKLYECMEELPNLGIPPRCRLDFGVHKCHCSGHKRQCQCQFSMNVKPGVAQMDGEGIEHTWSEVNKAAGSTKVMGPGHHHDMLDNIFGDHNYRKLIRDIHDCQTAEVEAWEQDNTASNPYLESVEHVSEAQVQLDLIKEEDEEAVSGTPELDETSVSGCLSMGFLIEEEQRRVRWLAAKKDLEFMPELALSVENKHKHIVHRIKLFCKLQASYMPGVSCIIAGDRQEKTLAENLPLWLPSELDARVQAQGCLAGIAKKEEQLQEAQCTDALDRPMGQKYATRAATTVQRLQDQCELAVDKYQLKQADLTYVGSIFTIEEGKKTNKKRKKKWKKKEPHIIFMQPEDGKKVTSWIWRMEGALGDGSDDDLMQAAHLEWLKSRAWMHRWHEEVAMVEREKERVQLGLEHMTKQWEGRIGQHMGLDSTLSEGMTADIWMGSVDVPDEEVHEEDPLSARSVHPSYIARNIDSSGPSEMEGGSSDLGLATESDPSLSDKSGSSGSEGDVAEA</sequence>
<dbReference type="InterPro" id="IPR040521">
    <property type="entry name" value="KDZ"/>
</dbReference>
<dbReference type="AlphaFoldDB" id="A0A284QTT7"/>
<protein>
    <recommendedName>
        <fullName evidence="4">CxC2-like cysteine cluster KDZ transposase-associated domain-containing protein</fullName>
    </recommendedName>
</protein>
<gene>
    <name evidence="2" type="ORF">ARMOST_03170</name>
</gene>
<accession>A0A284QTT7</accession>
<dbReference type="Proteomes" id="UP000219338">
    <property type="component" value="Unassembled WGS sequence"/>
</dbReference>
<feature type="compositionally biased region" description="Low complexity" evidence="1">
    <location>
        <begin position="608"/>
        <end position="628"/>
    </location>
</feature>
<evidence type="ECO:0000313" key="2">
    <source>
        <dbReference type="EMBL" id="SJK99859.1"/>
    </source>
</evidence>
<feature type="region of interest" description="Disordered" evidence="1">
    <location>
        <begin position="564"/>
        <end position="628"/>
    </location>
</feature>
<dbReference type="OMA" id="WHEEVAM"/>
<organism evidence="2 3">
    <name type="scientific">Armillaria ostoyae</name>
    <name type="common">Armillaria root rot fungus</name>
    <dbReference type="NCBI Taxonomy" id="47428"/>
    <lineage>
        <taxon>Eukaryota</taxon>
        <taxon>Fungi</taxon>
        <taxon>Dikarya</taxon>
        <taxon>Basidiomycota</taxon>
        <taxon>Agaricomycotina</taxon>
        <taxon>Agaricomycetes</taxon>
        <taxon>Agaricomycetidae</taxon>
        <taxon>Agaricales</taxon>
        <taxon>Marasmiineae</taxon>
        <taxon>Physalacriaceae</taxon>
        <taxon>Armillaria</taxon>
    </lineage>
</organism>
<evidence type="ECO:0008006" key="4">
    <source>
        <dbReference type="Google" id="ProtNLM"/>
    </source>
</evidence>
<dbReference type="OrthoDB" id="3257768at2759"/>
<evidence type="ECO:0000313" key="3">
    <source>
        <dbReference type="Proteomes" id="UP000219338"/>
    </source>
</evidence>
<name>A0A284QTT7_ARMOS</name>